<keyword evidence="9" id="KW-0863">Zinc-finger</keyword>
<comment type="subcellular location">
    <subcellularLocation>
        <location evidence="2">Chromosome</location>
        <location evidence="2">Telomere</location>
    </subcellularLocation>
    <subcellularLocation>
        <location evidence="1">Nucleus</location>
    </subcellularLocation>
</comment>
<feature type="region of interest" description="Disordered" evidence="10">
    <location>
        <begin position="471"/>
        <end position="490"/>
    </location>
</feature>
<evidence type="ECO:0000256" key="9">
    <source>
        <dbReference type="PROSITE-ProRule" id="PRU00723"/>
    </source>
</evidence>
<dbReference type="AlphaFoldDB" id="L1IZA1"/>
<dbReference type="PANTHER" id="PTHR14865">
    <property type="entry name" value="CST COMPLEX SUBUNIT CTC1"/>
    <property type="match status" value="1"/>
</dbReference>
<keyword evidence="6" id="KW-0779">Telomere</keyword>
<dbReference type="PaxDb" id="55529-EKX41155"/>
<dbReference type="GO" id="GO:1990879">
    <property type="term" value="C:CST complex"/>
    <property type="evidence" value="ECO:0007669"/>
    <property type="project" value="TreeGrafter"/>
</dbReference>
<evidence type="ECO:0000256" key="10">
    <source>
        <dbReference type="SAM" id="MobiDB-lite"/>
    </source>
</evidence>
<reference evidence="12 14" key="1">
    <citation type="journal article" date="2012" name="Nature">
        <title>Algal genomes reveal evolutionary mosaicism and the fate of nucleomorphs.</title>
        <authorList>
            <consortium name="DOE Joint Genome Institute"/>
            <person name="Curtis B.A."/>
            <person name="Tanifuji G."/>
            <person name="Burki F."/>
            <person name="Gruber A."/>
            <person name="Irimia M."/>
            <person name="Maruyama S."/>
            <person name="Arias M.C."/>
            <person name="Ball S.G."/>
            <person name="Gile G.H."/>
            <person name="Hirakawa Y."/>
            <person name="Hopkins J.F."/>
            <person name="Kuo A."/>
            <person name="Rensing S.A."/>
            <person name="Schmutz J."/>
            <person name="Symeonidi A."/>
            <person name="Elias M."/>
            <person name="Eveleigh R.J."/>
            <person name="Herman E.K."/>
            <person name="Klute M.J."/>
            <person name="Nakayama T."/>
            <person name="Obornik M."/>
            <person name="Reyes-Prieto A."/>
            <person name="Armbrust E.V."/>
            <person name="Aves S.J."/>
            <person name="Beiko R.G."/>
            <person name="Coutinho P."/>
            <person name="Dacks J.B."/>
            <person name="Durnford D.G."/>
            <person name="Fast N.M."/>
            <person name="Green B.R."/>
            <person name="Grisdale C.J."/>
            <person name="Hempel F."/>
            <person name="Henrissat B."/>
            <person name="Hoppner M.P."/>
            <person name="Ishida K."/>
            <person name="Kim E."/>
            <person name="Koreny L."/>
            <person name="Kroth P.G."/>
            <person name="Liu Y."/>
            <person name="Malik S.B."/>
            <person name="Maier U.G."/>
            <person name="McRose D."/>
            <person name="Mock T."/>
            <person name="Neilson J.A."/>
            <person name="Onodera N.T."/>
            <person name="Poole A.M."/>
            <person name="Pritham E.J."/>
            <person name="Richards T.A."/>
            <person name="Rocap G."/>
            <person name="Roy S.W."/>
            <person name="Sarai C."/>
            <person name="Schaack S."/>
            <person name="Shirato S."/>
            <person name="Slamovits C.H."/>
            <person name="Spencer D.F."/>
            <person name="Suzuki S."/>
            <person name="Worden A.Z."/>
            <person name="Zauner S."/>
            <person name="Barry K."/>
            <person name="Bell C."/>
            <person name="Bharti A.K."/>
            <person name="Crow J.A."/>
            <person name="Grimwood J."/>
            <person name="Kramer R."/>
            <person name="Lindquist E."/>
            <person name="Lucas S."/>
            <person name="Salamov A."/>
            <person name="McFadden G.I."/>
            <person name="Lane C.E."/>
            <person name="Keeling P.J."/>
            <person name="Gray M.W."/>
            <person name="Grigoriev I.V."/>
            <person name="Archibald J.M."/>
        </authorList>
    </citation>
    <scope>NUCLEOTIDE SEQUENCE</scope>
    <source>
        <strain evidence="12 14">CCMP2712</strain>
    </source>
</reference>
<feature type="region of interest" description="Disordered" evidence="10">
    <location>
        <begin position="30"/>
        <end position="133"/>
    </location>
</feature>
<feature type="region of interest" description="Disordered" evidence="10">
    <location>
        <begin position="834"/>
        <end position="854"/>
    </location>
</feature>
<feature type="region of interest" description="Disordered" evidence="10">
    <location>
        <begin position="744"/>
        <end position="764"/>
    </location>
</feature>
<evidence type="ECO:0000256" key="5">
    <source>
        <dbReference type="ARBA" id="ARBA00022454"/>
    </source>
</evidence>
<dbReference type="GO" id="GO:0010833">
    <property type="term" value="P:telomere maintenance via telomere lengthening"/>
    <property type="evidence" value="ECO:0007669"/>
    <property type="project" value="TreeGrafter"/>
</dbReference>
<evidence type="ECO:0000256" key="8">
    <source>
        <dbReference type="ARBA" id="ARBA00023242"/>
    </source>
</evidence>
<feature type="region of interest" description="Disordered" evidence="10">
    <location>
        <begin position="397"/>
        <end position="418"/>
    </location>
</feature>
<dbReference type="EMBL" id="JH993026">
    <property type="protein sequence ID" value="EKX41155.1"/>
    <property type="molecule type" value="Genomic_DNA"/>
</dbReference>
<dbReference type="PANTHER" id="PTHR14865:SF2">
    <property type="entry name" value="CST COMPLEX SUBUNIT CTC1"/>
    <property type="match status" value="1"/>
</dbReference>
<evidence type="ECO:0000313" key="12">
    <source>
        <dbReference type="EMBL" id="EKX41155.1"/>
    </source>
</evidence>
<keyword evidence="8" id="KW-0539">Nucleus</keyword>
<keyword evidence="9" id="KW-0862">Zinc</keyword>
<sequence>MQRGMCFQYWRNGICSFKEKCTYRHVYHAKASEGGTEEQGAKPAVDEMEVEDSEKSISDGLAGCRTSKTQREESEQNKKEVGGTARAQRVSDASEIKSFSPREAGAAGRNGNIIEASGTSGRGLAGEQDPSVAVGEQVAIQRSSADMMEDEDELFGLMKVGRDDERKVWVKAILEAVLTWTFLSLPEARQVTRSIIEILLLCGPRELKGKELLGLSQLRQNKVECSSPTSSSSRKIKFLFIAEIDCSSCSNETCSLLLRDRSGCFNVLFEESTVITPMLGKLLLGISFNTFGGSEDSVKQSCFIELKGDSLLDARVVGRSTVSSTYADVSLAPPAGLRPPALSPSHATADSVREFQQRQRREGNVQGVVASKSPIFACDSAADAFFFVELAEDERRGGKGRNLQGSEGGDGSRGAGGSRKFSSSLLIIFKGSKHVRWFPLLQTGRRYIISNLRLSRLEKGTPSELRLLRAMQEEEPSREGARSGQSESTRVWEVLSSPPLAAATTISQPKSLQSMGEEEEEEEEEGASRRGGVVEYEGVLTGVREEGILVLDSRCFVFALALPPSSFALLRLGARLRVVHVLPVITNGSKIALACFSFSSLELVSFSLSSSPPPSLPLLNPLSLLSPLYRSLSPCRFCRTLPSLLQLIRKFRSRRRRREEKEAQGSVGGRRMDLVFLLLCGALRQPAFMGELRDAEREVKAQGGRQSQYLAFARSRRVECEGREAREEEATELYPSCKQLKRDQVGGRKNNEKRGGSGPATVSLWGQETGLDETDLVHLSLPSSYPLLPSFQLGDLVALRCFQLSLCGCPRTWTRRDGADRGYDLEFVSFTAEEEEEEEEEEVRGSNQWHGEHRRIEATEKSQRAIVLLRRSTVKSVEGEEELTIFVTRIPGSVYRLKVVYSSRTEEKWQVTIAVSSVLSACKLEEEEEDSPCRAFLDLCRLRWQELYPIRSVADLVAVGEELPVRYASLRVLLVDRSWRLKHTSSAATVLLLRAVDPGAPVAEEEGGRREEGGRGHRGLLGHVDVYLDTSQFFAPPGLLPGAMVLFHHVSIERRSGGQVAAARALPALTRAALVDTYWTTPRVLGVLGTVVVVKRIAIEAACRWCGTAECLVDDGTGRAWMLLEGRELRIIGIASELGRVIYEHGVAAEALSNLLFMGDGELKASATHLLATLVIRSSSSGDLNELEFVCEFIPRKRAAAPQLKETVLGVHHAQRFSISLSPPVQLSVLEIHRRDLTSLAYSLLLALPTSGNRPLPSTGSGLPRRQAEGGPAQAHLKPP</sequence>
<dbReference type="Proteomes" id="UP000011087">
    <property type="component" value="Unassembled WGS sequence"/>
</dbReference>
<keyword evidence="14" id="KW-1185">Reference proteome</keyword>
<evidence type="ECO:0000256" key="6">
    <source>
        <dbReference type="ARBA" id="ARBA00022895"/>
    </source>
</evidence>
<dbReference type="InterPro" id="IPR000571">
    <property type="entry name" value="Znf_CCCH"/>
</dbReference>
<keyword evidence="7" id="KW-0238">DNA-binding</keyword>
<evidence type="ECO:0000256" key="4">
    <source>
        <dbReference type="ARBA" id="ARBA00016175"/>
    </source>
</evidence>
<dbReference type="PROSITE" id="PS50103">
    <property type="entry name" value="ZF_C3H1"/>
    <property type="match status" value="1"/>
</dbReference>
<keyword evidence="5" id="KW-0158">Chromosome</keyword>
<feature type="compositionally biased region" description="Basic and acidic residues" evidence="10">
    <location>
        <begin position="69"/>
        <end position="81"/>
    </location>
</feature>
<feature type="compositionally biased region" description="Acidic residues" evidence="10">
    <location>
        <begin position="516"/>
        <end position="525"/>
    </location>
</feature>
<evidence type="ECO:0000259" key="11">
    <source>
        <dbReference type="PROSITE" id="PS50103"/>
    </source>
</evidence>
<feature type="region of interest" description="Disordered" evidence="10">
    <location>
        <begin position="506"/>
        <end position="530"/>
    </location>
</feature>
<feature type="domain" description="C3H1-type" evidence="11">
    <location>
        <begin position="1"/>
        <end position="28"/>
    </location>
</feature>
<evidence type="ECO:0000313" key="14">
    <source>
        <dbReference type="Proteomes" id="UP000011087"/>
    </source>
</evidence>
<dbReference type="GO" id="GO:0003697">
    <property type="term" value="F:single-stranded DNA binding"/>
    <property type="evidence" value="ECO:0007669"/>
    <property type="project" value="TreeGrafter"/>
</dbReference>
<feature type="region of interest" description="Disordered" evidence="10">
    <location>
        <begin position="1254"/>
        <end position="1280"/>
    </location>
</feature>
<evidence type="ECO:0000256" key="2">
    <source>
        <dbReference type="ARBA" id="ARBA00004574"/>
    </source>
</evidence>
<name>L1IZA1_GUITC</name>
<organism evidence="12">
    <name type="scientific">Guillardia theta (strain CCMP2712)</name>
    <name type="common">Cryptophyte</name>
    <dbReference type="NCBI Taxonomy" id="905079"/>
    <lineage>
        <taxon>Eukaryota</taxon>
        <taxon>Cryptophyceae</taxon>
        <taxon>Pyrenomonadales</taxon>
        <taxon>Geminigeraceae</taxon>
        <taxon>Guillardia</taxon>
    </lineage>
</organism>
<feature type="compositionally biased region" description="Basic and acidic residues" evidence="10">
    <location>
        <begin position="471"/>
        <end position="481"/>
    </location>
</feature>
<keyword evidence="9" id="KW-0479">Metal-binding</keyword>
<dbReference type="EnsemblProtists" id="EKX41155">
    <property type="protein sequence ID" value="EKX41155"/>
    <property type="gene ID" value="GUITHDRAFT_142300"/>
</dbReference>
<dbReference type="HOGENOM" id="CLU_263201_0_0_1"/>
<dbReference type="GO" id="GO:0008270">
    <property type="term" value="F:zinc ion binding"/>
    <property type="evidence" value="ECO:0007669"/>
    <property type="project" value="UniProtKB-KW"/>
</dbReference>
<comment type="similarity">
    <text evidence="3">Belongs to the CTC1 family.</text>
</comment>
<reference evidence="14" key="2">
    <citation type="submission" date="2012-11" db="EMBL/GenBank/DDBJ databases">
        <authorList>
            <person name="Kuo A."/>
            <person name="Curtis B.A."/>
            <person name="Tanifuji G."/>
            <person name="Burki F."/>
            <person name="Gruber A."/>
            <person name="Irimia M."/>
            <person name="Maruyama S."/>
            <person name="Arias M.C."/>
            <person name="Ball S.G."/>
            <person name="Gile G.H."/>
            <person name="Hirakawa Y."/>
            <person name="Hopkins J.F."/>
            <person name="Rensing S.A."/>
            <person name="Schmutz J."/>
            <person name="Symeonidi A."/>
            <person name="Elias M."/>
            <person name="Eveleigh R.J."/>
            <person name="Herman E.K."/>
            <person name="Klute M.J."/>
            <person name="Nakayama T."/>
            <person name="Obornik M."/>
            <person name="Reyes-Prieto A."/>
            <person name="Armbrust E.V."/>
            <person name="Aves S.J."/>
            <person name="Beiko R.G."/>
            <person name="Coutinho P."/>
            <person name="Dacks J.B."/>
            <person name="Durnford D.G."/>
            <person name="Fast N.M."/>
            <person name="Green B.R."/>
            <person name="Grisdale C."/>
            <person name="Hempe F."/>
            <person name="Henrissat B."/>
            <person name="Hoppner M.P."/>
            <person name="Ishida K.-I."/>
            <person name="Kim E."/>
            <person name="Koreny L."/>
            <person name="Kroth P.G."/>
            <person name="Liu Y."/>
            <person name="Malik S.-B."/>
            <person name="Maier U.G."/>
            <person name="McRose D."/>
            <person name="Mock T."/>
            <person name="Neilson J.A."/>
            <person name="Onodera N.T."/>
            <person name="Poole A.M."/>
            <person name="Pritham E.J."/>
            <person name="Richards T.A."/>
            <person name="Rocap G."/>
            <person name="Roy S.W."/>
            <person name="Sarai C."/>
            <person name="Schaack S."/>
            <person name="Shirato S."/>
            <person name="Slamovits C.H."/>
            <person name="Spencer D.F."/>
            <person name="Suzuki S."/>
            <person name="Worden A.Z."/>
            <person name="Zauner S."/>
            <person name="Barry K."/>
            <person name="Bell C."/>
            <person name="Bharti A.K."/>
            <person name="Crow J.A."/>
            <person name="Grimwood J."/>
            <person name="Kramer R."/>
            <person name="Lindquist E."/>
            <person name="Lucas S."/>
            <person name="Salamov A."/>
            <person name="McFadden G.I."/>
            <person name="Lane C.E."/>
            <person name="Keeling P.J."/>
            <person name="Gray M.W."/>
            <person name="Grigoriev I.V."/>
            <person name="Archibald J.M."/>
        </authorList>
    </citation>
    <scope>NUCLEOTIDE SEQUENCE</scope>
    <source>
        <strain evidence="14">CCMP2712</strain>
    </source>
</reference>
<dbReference type="GO" id="GO:0045740">
    <property type="term" value="P:positive regulation of DNA replication"/>
    <property type="evidence" value="ECO:0007669"/>
    <property type="project" value="TreeGrafter"/>
</dbReference>
<evidence type="ECO:0000256" key="1">
    <source>
        <dbReference type="ARBA" id="ARBA00004123"/>
    </source>
</evidence>
<evidence type="ECO:0000313" key="13">
    <source>
        <dbReference type="EnsemblProtists" id="EKX41155"/>
    </source>
</evidence>
<dbReference type="InterPro" id="IPR042617">
    <property type="entry name" value="CTC1-like"/>
</dbReference>
<dbReference type="RefSeq" id="XP_005828135.1">
    <property type="nucleotide sequence ID" value="XM_005828078.1"/>
</dbReference>
<evidence type="ECO:0000256" key="7">
    <source>
        <dbReference type="ARBA" id="ARBA00023125"/>
    </source>
</evidence>
<dbReference type="GeneID" id="17297696"/>
<accession>L1IZA1</accession>
<feature type="zinc finger region" description="C3H1-type" evidence="9">
    <location>
        <begin position="1"/>
        <end position="28"/>
    </location>
</feature>
<protein>
    <recommendedName>
        <fullName evidence="4">CST complex subunit CTC1</fullName>
    </recommendedName>
</protein>
<gene>
    <name evidence="12" type="ORF">GUITHDRAFT_142300</name>
</gene>
<feature type="compositionally biased region" description="Gly residues" evidence="10">
    <location>
        <begin position="406"/>
        <end position="417"/>
    </location>
</feature>
<reference evidence="13" key="3">
    <citation type="submission" date="2015-06" db="UniProtKB">
        <authorList>
            <consortium name="EnsemblProtists"/>
        </authorList>
    </citation>
    <scope>IDENTIFICATION</scope>
</reference>
<dbReference type="KEGG" id="gtt:GUITHDRAFT_142300"/>
<feature type="compositionally biased region" description="Basic and acidic residues" evidence="10">
    <location>
        <begin position="744"/>
        <end position="755"/>
    </location>
</feature>
<dbReference type="GO" id="GO:0042162">
    <property type="term" value="F:telomeric DNA binding"/>
    <property type="evidence" value="ECO:0007669"/>
    <property type="project" value="TreeGrafter"/>
</dbReference>
<proteinExistence type="inferred from homology"/>
<evidence type="ECO:0000256" key="3">
    <source>
        <dbReference type="ARBA" id="ARBA00006332"/>
    </source>
</evidence>